<dbReference type="GO" id="GO:0020037">
    <property type="term" value="F:heme binding"/>
    <property type="evidence" value="ECO:0007669"/>
    <property type="project" value="InterPro"/>
</dbReference>
<feature type="binding site" description="axial binding residue" evidence="9">
    <location>
        <position position="206"/>
    </location>
    <ligand>
        <name>heme c</name>
        <dbReference type="ChEBI" id="CHEBI:61717"/>
        <label>2</label>
    </ligand>
    <ligandPart>
        <name>Fe</name>
        <dbReference type="ChEBI" id="CHEBI:18248"/>
    </ligandPart>
</feature>
<protein>
    <submittedName>
        <fullName evidence="12">Cytochrome c peroxidase</fullName>
    </submittedName>
</protein>
<evidence type="ECO:0000256" key="7">
    <source>
        <dbReference type="ARBA" id="ARBA00023004"/>
    </source>
</evidence>
<gene>
    <name evidence="12" type="ORF">CRECT_2341</name>
</gene>
<dbReference type="InterPro" id="IPR036909">
    <property type="entry name" value="Cyt_c-like_dom_sf"/>
</dbReference>
<dbReference type="InterPro" id="IPR004852">
    <property type="entry name" value="Di-haem_cyt_c_peroxidsae"/>
</dbReference>
<evidence type="ECO:0000256" key="2">
    <source>
        <dbReference type="ARBA" id="ARBA00022617"/>
    </source>
</evidence>
<organism evidence="12 13">
    <name type="scientific">Campylobacter rectus</name>
    <name type="common">Wolinella recta</name>
    <dbReference type="NCBI Taxonomy" id="203"/>
    <lineage>
        <taxon>Bacteria</taxon>
        <taxon>Pseudomonadati</taxon>
        <taxon>Campylobacterota</taxon>
        <taxon>Epsilonproteobacteria</taxon>
        <taxon>Campylobacterales</taxon>
        <taxon>Campylobacteraceae</taxon>
        <taxon>Campylobacter</taxon>
    </lineage>
</organism>
<dbReference type="GO" id="GO:0046872">
    <property type="term" value="F:metal ion binding"/>
    <property type="evidence" value="ECO:0007669"/>
    <property type="project" value="UniProtKB-KW"/>
</dbReference>
<dbReference type="GO" id="GO:0009055">
    <property type="term" value="F:electron transfer activity"/>
    <property type="evidence" value="ECO:0007669"/>
    <property type="project" value="InterPro"/>
</dbReference>
<dbReference type="GO" id="GO:0042597">
    <property type="term" value="C:periplasmic space"/>
    <property type="evidence" value="ECO:0007669"/>
    <property type="project" value="UniProtKB-SubCell"/>
</dbReference>
<dbReference type="RefSeq" id="WP_002944180.1">
    <property type="nucleotide sequence ID" value="NZ_CP012543.1"/>
</dbReference>
<dbReference type="Proteomes" id="UP000502377">
    <property type="component" value="Chromosome"/>
</dbReference>
<dbReference type="GO" id="GO:0004130">
    <property type="term" value="F:cytochrome-c peroxidase activity"/>
    <property type="evidence" value="ECO:0007669"/>
    <property type="project" value="TreeGrafter"/>
</dbReference>
<dbReference type="Pfam" id="PF00034">
    <property type="entry name" value="Cytochrom_C"/>
    <property type="match status" value="1"/>
</dbReference>
<evidence type="ECO:0000256" key="5">
    <source>
        <dbReference type="ARBA" id="ARBA00022764"/>
    </source>
</evidence>
<feature type="binding site" description="covalent" evidence="8">
    <location>
        <position position="202"/>
    </location>
    <ligand>
        <name>heme c</name>
        <dbReference type="ChEBI" id="CHEBI:61717"/>
        <label>2</label>
    </ligand>
</feature>
<evidence type="ECO:0000256" key="8">
    <source>
        <dbReference type="PIRSR" id="PIRSR000294-1"/>
    </source>
</evidence>
<proteinExistence type="predicted"/>
<keyword evidence="7 9" id="KW-0408">Iron</keyword>
<evidence type="ECO:0000313" key="13">
    <source>
        <dbReference type="Proteomes" id="UP000502377"/>
    </source>
</evidence>
<name>A0A6G5QQD1_CAMRE</name>
<dbReference type="PIRSF" id="PIRSF000294">
    <property type="entry name" value="Cytochrome-c_peroxidase"/>
    <property type="match status" value="1"/>
</dbReference>
<keyword evidence="3 9" id="KW-0479">Metal-binding</keyword>
<dbReference type="AlphaFoldDB" id="A0A6G5QQD1"/>
<dbReference type="InterPro" id="IPR026259">
    <property type="entry name" value="MauG/Cytc_peroxidase"/>
</dbReference>
<keyword evidence="2 8" id="KW-0349">Heme</keyword>
<dbReference type="InterPro" id="IPR051395">
    <property type="entry name" value="Cytochrome_c_Peroxidase/MauG"/>
</dbReference>
<comment type="subcellular location">
    <subcellularLocation>
        <location evidence="1">Periplasm</location>
    </subcellularLocation>
</comment>
<evidence type="ECO:0000256" key="3">
    <source>
        <dbReference type="ARBA" id="ARBA00022723"/>
    </source>
</evidence>
<feature type="binding site" description="axial binding residue" evidence="9">
    <location>
        <position position="64"/>
    </location>
    <ligand>
        <name>heme c</name>
        <dbReference type="ChEBI" id="CHEBI:61717"/>
        <label>1</label>
    </ligand>
    <ligandPart>
        <name>Fe</name>
        <dbReference type="ChEBI" id="CHEBI:18248"/>
    </ligandPart>
</feature>
<evidence type="ECO:0000256" key="6">
    <source>
        <dbReference type="ARBA" id="ARBA00023002"/>
    </source>
</evidence>
<dbReference type="Gene3D" id="1.10.760.10">
    <property type="entry name" value="Cytochrome c-like domain"/>
    <property type="match status" value="2"/>
</dbReference>
<comment type="cofactor">
    <cofactor evidence="8">
        <name>heme</name>
        <dbReference type="ChEBI" id="CHEBI:30413"/>
    </cofactor>
    <text evidence="8">Binds 2 heme groups.</text>
</comment>
<evidence type="ECO:0000256" key="10">
    <source>
        <dbReference type="SAM" id="SignalP"/>
    </source>
</evidence>
<feature type="signal peptide" evidence="10">
    <location>
        <begin position="1"/>
        <end position="22"/>
    </location>
</feature>
<keyword evidence="4 10" id="KW-0732">Signal</keyword>
<dbReference type="EMBL" id="CP012543">
    <property type="protein sequence ID" value="QCD47925.1"/>
    <property type="molecule type" value="Genomic_DNA"/>
</dbReference>
<evidence type="ECO:0000313" key="12">
    <source>
        <dbReference type="EMBL" id="QCD47925.1"/>
    </source>
</evidence>
<evidence type="ECO:0000256" key="9">
    <source>
        <dbReference type="PIRSR" id="PIRSR000294-2"/>
    </source>
</evidence>
<feature type="binding site" description="covalent" evidence="8">
    <location>
        <position position="63"/>
    </location>
    <ligand>
        <name>heme c</name>
        <dbReference type="ChEBI" id="CHEBI:61717"/>
        <label>1</label>
    </ligand>
</feature>
<evidence type="ECO:0000259" key="11">
    <source>
        <dbReference type="PROSITE" id="PS51007"/>
    </source>
</evidence>
<dbReference type="PANTHER" id="PTHR30600:SF7">
    <property type="entry name" value="CYTOCHROME C PEROXIDASE-RELATED"/>
    <property type="match status" value="1"/>
</dbReference>
<dbReference type="SUPFAM" id="SSF46626">
    <property type="entry name" value="Cytochrome c"/>
    <property type="match status" value="2"/>
</dbReference>
<feature type="binding site" description="covalent" evidence="8">
    <location>
        <position position="60"/>
    </location>
    <ligand>
        <name>heme c</name>
        <dbReference type="ChEBI" id="CHEBI:61717"/>
        <label>1</label>
    </ligand>
</feature>
<keyword evidence="5" id="KW-0574">Periplasm</keyword>
<evidence type="ECO:0000256" key="1">
    <source>
        <dbReference type="ARBA" id="ARBA00004418"/>
    </source>
</evidence>
<comment type="PTM">
    <text evidence="8">Binds 2 heme groups per subunit.</text>
</comment>
<dbReference type="PANTHER" id="PTHR30600">
    <property type="entry name" value="CYTOCHROME C PEROXIDASE-RELATED"/>
    <property type="match status" value="1"/>
</dbReference>
<feature type="chain" id="PRO_5026052019" evidence="10">
    <location>
        <begin position="23"/>
        <end position="295"/>
    </location>
</feature>
<keyword evidence="6" id="KW-0560">Oxidoreductase</keyword>
<dbReference type="KEGG" id="crx:CRECT_2341"/>
<feature type="binding site" description="covalent" evidence="8">
    <location>
        <position position="205"/>
    </location>
    <ligand>
        <name>heme c</name>
        <dbReference type="ChEBI" id="CHEBI:61717"/>
        <label>2</label>
    </ligand>
</feature>
<dbReference type="PROSITE" id="PS51007">
    <property type="entry name" value="CYTC"/>
    <property type="match status" value="1"/>
</dbReference>
<evidence type="ECO:0000256" key="4">
    <source>
        <dbReference type="ARBA" id="ARBA00022729"/>
    </source>
</evidence>
<accession>A0A6G5QQD1</accession>
<dbReference type="InterPro" id="IPR009056">
    <property type="entry name" value="Cyt_c-like_dom"/>
</dbReference>
<feature type="domain" description="Cytochrome c" evidence="11">
    <location>
        <begin position="188"/>
        <end position="287"/>
    </location>
</feature>
<keyword evidence="12" id="KW-0575">Peroxidase</keyword>
<reference evidence="12 13" key="1">
    <citation type="submission" date="2016-07" db="EMBL/GenBank/DDBJ databases">
        <title>Comparative genomics of the Campylobacter concisus group.</title>
        <authorList>
            <person name="Miller W.G."/>
            <person name="Yee E."/>
            <person name="Chapman M.H."/>
            <person name="Huynh S."/>
            <person name="Bono J.L."/>
            <person name="On S.L.W."/>
            <person name="StLeger J."/>
            <person name="Foster G."/>
            <person name="Parker C.T."/>
        </authorList>
    </citation>
    <scope>NUCLEOTIDE SEQUENCE [LARGE SCALE GENOMIC DNA]</scope>
    <source>
        <strain evidence="12 13">ATCC 33238</strain>
    </source>
</reference>
<sequence length="295" mass="33088">MPRAFLQVVSCILLFFCVHSFAASHVLAPITPPKFDEQKALLGKELFFDTELSPSGTLSCEKCHNLYWNLSGTSKKNVKISVGSQVSPPTALNSALNFIFFKNGEIKDLEEQVKRSLTGENQLGSEPKFLTRKVNQNPVYKQKFLEIYGEDATFENITDALVNFEKALVTPNAKFDKFIEGDANALNEDEKHGFELFKKIGCINCHSGVNLGANLYYELKFDSGEGSQAGRYKVPSLRNIEKTAPYLYSGEIADLKEAIKFVAKKRINYNLSDEQTQALYKFLLTLSGEKPEILK</sequence>
<dbReference type="Pfam" id="PF03150">
    <property type="entry name" value="CCP_MauG"/>
    <property type="match status" value="1"/>
</dbReference>